<keyword evidence="1" id="KW-0732">Signal</keyword>
<dbReference type="InterPro" id="IPR025748">
    <property type="entry name" value="PrcB_C_dom"/>
</dbReference>
<evidence type="ECO:0000256" key="1">
    <source>
        <dbReference type="SAM" id="SignalP"/>
    </source>
</evidence>
<comment type="caution">
    <text evidence="3">The sequence shown here is derived from an EMBL/GenBank/DDBJ whole genome shotgun (WGS) entry which is preliminary data.</text>
</comment>
<protein>
    <submittedName>
        <fullName evidence="3">Protease complex subunit PrcB family protein</fullName>
    </submittedName>
</protein>
<feature type="chain" id="PRO_5038561543" evidence="1">
    <location>
        <begin position="29"/>
        <end position="144"/>
    </location>
</feature>
<reference evidence="3" key="2">
    <citation type="submission" date="2021-04" db="EMBL/GenBank/DDBJ databases">
        <authorList>
            <person name="Gilroy R."/>
        </authorList>
    </citation>
    <scope>NUCLEOTIDE SEQUENCE</scope>
    <source>
        <strain evidence="3">CHK180-15479</strain>
    </source>
</reference>
<organism evidence="3 4">
    <name type="scientific">Candidatus Enterocloster excrementipullorum</name>
    <dbReference type="NCBI Taxonomy" id="2838559"/>
    <lineage>
        <taxon>Bacteria</taxon>
        <taxon>Bacillati</taxon>
        <taxon>Bacillota</taxon>
        <taxon>Clostridia</taxon>
        <taxon>Lachnospirales</taxon>
        <taxon>Lachnospiraceae</taxon>
        <taxon>Enterocloster</taxon>
    </lineage>
</organism>
<accession>A0A9D2SHK5</accession>
<name>A0A9D2SHK5_9FIRM</name>
<evidence type="ECO:0000313" key="3">
    <source>
        <dbReference type="EMBL" id="HJC05647.1"/>
    </source>
</evidence>
<keyword evidence="3" id="KW-0645">Protease</keyword>
<feature type="domain" description="PrcB C-terminal" evidence="2">
    <location>
        <begin position="78"/>
        <end position="135"/>
    </location>
</feature>
<dbReference type="GO" id="GO:0008233">
    <property type="term" value="F:peptidase activity"/>
    <property type="evidence" value="ECO:0007669"/>
    <property type="project" value="UniProtKB-KW"/>
</dbReference>
<reference evidence="3" key="1">
    <citation type="journal article" date="2021" name="PeerJ">
        <title>Extensive microbial diversity within the chicken gut microbiome revealed by metagenomics and culture.</title>
        <authorList>
            <person name="Gilroy R."/>
            <person name="Ravi A."/>
            <person name="Getino M."/>
            <person name="Pursley I."/>
            <person name="Horton D.L."/>
            <person name="Alikhan N.F."/>
            <person name="Baker D."/>
            <person name="Gharbi K."/>
            <person name="Hall N."/>
            <person name="Watson M."/>
            <person name="Adriaenssens E.M."/>
            <person name="Foster-Nyarko E."/>
            <person name="Jarju S."/>
            <person name="Secka A."/>
            <person name="Antonio M."/>
            <person name="Oren A."/>
            <person name="Chaudhuri R.R."/>
            <person name="La Ragione R."/>
            <person name="Hildebrand F."/>
            <person name="Pallen M.J."/>
        </authorList>
    </citation>
    <scope>NUCLEOTIDE SEQUENCE</scope>
    <source>
        <strain evidence="3">CHK180-15479</strain>
    </source>
</reference>
<evidence type="ECO:0000313" key="4">
    <source>
        <dbReference type="Proteomes" id="UP000823910"/>
    </source>
</evidence>
<dbReference type="EMBL" id="DWWT01000025">
    <property type="protein sequence ID" value="HJC05647.1"/>
    <property type="molecule type" value="Genomic_DNA"/>
</dbReference>
<dbReference type="GO" id="GO:0006508">
    <property type="term" value="P:proteolysis"/>
    <property type="evidence" value="ECO:0007669"/>
    <property type="project" value="UniProtKB-KW"/>
</dbReference>
<dbReference type="PROSITE" id="PS51257">
    <property type="entry name" value="PROKAR_LIPOPROTEIN"/>
    <property type="match status" value="1"/>
</dbReference>
<evidence type="ECO:0000259" key="2">
    <source>
        <dbReference type="Pfam" id="PF14343"/>
    </source>
</evidence>
<gene>
    <name evidence="3" type="ORF">H9704_05770</name>
</gene>
<sequence length="144" mass="15539">MRQGKTGACRLCAAVLAVLALCAGLLMGCGASKDSGEKVRDLEFTVAGEMETPQQLKDLIAQKQSEPFKLTYTDNQNLYIAVGYGVQPTGGYSIAVNELYLTDNSIVIRTELLGPEKGENPGGGQSFPYIVIKTEYLENPVVFQ</sequence>
<proteinExistence type="predicted"/>
<keyword evidence="3" id="KW-0378">Hydrolase</keyword>
<dbReference type="AlphaFoldDB" id="A0A9D2SHK5"/>
<dbReference type="Proteomes" id="UP000823910">
    <property type="component" value="Unassembled WGS sequence"/>
</dbReference>
<dbReference type="Pfam" id="PF14343">
    <property type="entry name" value="PrcB_C"/>
    <property type="match status" value="1"/>
</dbReference>
<feature type="signal peptide" evidence="1">
    <location>
        <begin position="1"/>
        <end position="28"/>
    </location>
</feature>